<dbReference type="Gene3D" id="1.25.40.10">
    <property type="entry name" value="Tetratricopeptide repeat domain"/>
    <property type="match status" value="1"/>
</dbReference>
<dbReference type="InterPro" id="IPR027417">
    <property type="entry name" value="P-loop_NTPase"/>
</dbReference>
<proteinExistence type="predicted"/>
<dbReference type="Proteomes" id="UP001444661">
    <property type="component" value="Unassembled WGS sequence"/>
</dbReference>
<name>A0ABR1RVK7_9PEZI</name>
<dbReference type="PANTHER" id="PTHR46082">
    <property type="entry name" value="ATP/GTP-BINDING PROTEIN-RELATED"/>
    <property type="match status" value="1"/>
</dbReference>
<evidence type="ECO:0000313" key="1">
    <source>
        <dbReference type="EMBL" id="KAK8021959.1"/>
    </source>
</evidence>
<protein>
    <recommendedName>
        <fullName evidence="3">NB-ARC domain-containing protein</fullName>
    </recommendedName>
</protein>
<evidence type="ECO:0008006" key="3">
    <source>
        <dbReference type="Google" id="ProtNLM"/>
    </source>
</evidence>
<dbReference type="SUPFAM" id="SSF48452">
    <property type="entry name" value="TPR-like"/>
    <property type="match status" value="1"/>
</dbReference>
<organism evidence="1 2">
    <name type="scientific">Apiospora rasikravindrae</name>
    <dbReference type="NCBI Taxonomy" id="990691"/>
    <lineage>
        <taxon>Eukaryota</taxon>
        <taxon>Fungi</taxon>
        <taxon>Dikarya</taxon>
        <taxon>Ascomycota</taxon>
        <taxon>Pezizomycotina</taxon>
        <taxon>Sordariomycetes</taxon>
        <taxon>Xylariomycetidae</taxon>
        <taxon>Amphisphaeriales</taxon>
        <taxon>Apiosporaceae</taxon>
        <taxon>Apiospora</taxon>
    </lineage>
</organism>
<dbReference type="InterPro" id="IPR053137">
    <property type="entry name" value="NLR-like"/>
</dbReference>
<comment type="caution">
    <text evidence="1">The sequence shown here is derived from an EMBL/GenBank/DDBJ whole genome shotgun (WGS) entry which is preliminary data.</text>
</comment>
<accession>A0ABR1RVK7</accession>
<reference evidence="1 2" key="1">
    <citation type="submission" date="2023-01" db="EMBL/GenBank/DDBJ databases">
        <title>Analysis of 21 Apiospora genomes using comparative genomics revels a genus with tremendous synthesis potential of carbohydrate active enzymes and secondary metabolites.</title>
        <authorList>
            <person name="Sorensen T."/>
        </authorList>
    </citation>
    <scope>NUCLEOTIDE SEQUENCE [LARGE SCALE GENOMIC DNA]</scope>
    <source>
        <strain evidence="1 2">CBS 33761</strain>
    </source>
</reference>
<keyword evidence="2" id="KW-1185">Reference proteome</keyword>
<dbReference type="EMBL" id="JAQQWK010000012">
    <property type="protein sequence ID" value="KAK8021959.1"/>
    <property type="molecule type" value="Genomic_DNA"/>
</dbReference>
<evidence type="ECO:0000313" key="2">
    <source>
        <dbReference type="Proteomes" id="UP001444661"/>
    </source>
</evidence>
<dbReference type="InterPro" id="IPR011990">
    <property type="entry name" value="TPR-like_helical_dom_sf"/>
</dbReference>
<sequence length="471" mass="53662">MSISIKPDAKDPMSTVCIYLGSEAAGKWLFIVDNADNTGFALLSSRGLRAYLPESETGLVILTTRSPDVALSVADEAEYLEEMGTEEATDLLEKHLGSRTHPSQDPETTTRLLRELTCLPLAITQAAAYLNRNRHVSLTRYLELLRGTEQDMTSLLSREFADITRYRGSQNAIAATWIVSFDQIQDMDPEAASLLTFISCIEPKDIPRSILPSFDSDEKLDHAIGTLCGYSFLAYQEASGMYDMHRLVHVATRVWLRKHGRAVLADADAIRRLGAIFPDWHGGDYQVWRTYYPHVFRLLDRSETSELNERYDLCFQVGTCLHTERRSKITVLYLEPVSRWVSQHLEDKDDRRLAVGHWLGSAYYHVQRMQERVVHIKRRTLDENNQHRISSEGELGRAYLVGGRTREAIEIFVKTIAVNKAVFHEWDISLLSPEYYLAKAYLETHKTKEAIKILEHVVEIAIMTIDRTLAG</sequence>
<dbReference type="SUPFAM" id="SSF52540">
    <property type="entry name" value="P-loop containing nucleoside triphosphate hydrolases"/>
    <property type="match status" value="1"/>
</dbReference>
<dbReference type="PANTHER" id="PTHR46082:SF6">
    <property type="entry name" value="AAA+ ATPASE DOMAIN-CONTAINING PROTEIN-RELATED"/>
    <property type="match status" value="1"/>
</dbReference>
<gene>
    <name evidence="1" type="ORF">PG993_012726</name>
</gene>